<keyword evidence="1" id="KW-0175">Coiled coil</keyword>
<accession>A0A1N7H4C1</accession>
<dbReference type="EMBL" id="FTNR01000024">
    <property type="protein sequence ID" value="SIS19686.1"/>
    <property type="molecule type" value="Genomic_DNA"/>
</dbReference>
<protein>
    <recommendedName>
        <fullName evidence="4">PD-(D/E)XK nuclease superfamily protein</fullName>
    </recommendedName>
</protein>
<evidence type="ECO:0000313" key="3">
    <source>
        <dbReference type="Proteomes" id="UP000185936"/>
    </source>
</evidence>
<reference evidence="3" key="1">
    <citation type="submission" date="2017-01" db="EMBL/GenBank/DDBJ databases">
        <authorList>
            <person name="Varghese N."/>
            <person name="Submissions S."/>
        </authorList>
    </citation>
    <scope>NUCLEOTIDE SEQUENCE [LARGE SCALE GENOMIC DNA]</scope>
    <source>
        <strain evidence="3">type strain: HArc-</strain>
    </source>
</reference>
<name>A0A1N7H4C1_9EURY</name>
<dbReference type="Proteomes" id="UP000185936">
    <property type="component" value="Unassembled WGS sequence"/>
</dbReference>
<evidence type="ECO:0000313" key="2">
    <source>
        <dbReference type="EMBL" id="SIS19686.1"/>
    </source>
</evidence>
<proteinExistence type="predicted"/>
<evidence type="ECO:0000256" key="1">
    <source>
        <dbReference type="SAM" id="Coils"/>
    </source>
</evidence>
<gene>
    <name evidence="2" type="ORF">SAMN05421752_1249</name>
</gene>
<sequence length="327" mass="37729">MGIGVTKFISKSAVRDKISTEYPNPGSDVDAELQVEHVSYEHSLLGQAFDYLIRFWLESQHGEVHDPHADRLDRDWTHALGYTRSHFTPDWEPLSESASEEREIRNAALERAEKKREQFRKTGMNANDAIDAALVYSGLDLNVGFEEGTITANSFEGDVVTELQELFHLFREQDALLGDSVILSPDFGERSFILEGHGDFIVDLTLVDVKATEDPSFKPGYWRQLLAYYILNDVHRELVAAEVDSSSADTPYPDITTVGVYFARFGELQTIDIQDYLQPWEEYERFRAWFVDRAIEENHDARRNYDPYREVLTEPYDFEDQTTLFDF</sequence>
<organism evidence="2 3">
    <name type="scientific">Natronorubrum thiooxidans</name>
    <dbReference type="NCBI Taxonomy" id="308853"/>
    <lineage>
        <taxon>Archaea</taxon>
        <taxon>Methanobacteriati</taxon>
        <taxon>Methanobacteriota</taxon>
        <taxon>Stenosarchaea group</taxon>
        <taxon>Halobacteria</taxon>
        <taxon>Halobacteriales</taxon>
        <taxon>Natrialbaceae</taxon>
        <taxon>Natronorubrum</taxon>
    </lineage>
</organism>
<feature type="coiled-coil region" evidence="1">
    <location>
        <begin position="95"/>
        <end position="129"/>
    </location>
</feature>
<evidence type="ECO:0008006" key="4">
    <source>
        <dbReference type="Google" id="ProtNLM"/>
    </source>
</evidence>
<keyword evidence="3" id="KW-1185">Reference proteome</keyword>
<dbReference type="AlphaFoldDB" id="A0A1N7H4C1"/>